<protein>
    <recommendedName>
        <fullName evidence="4">GrpE protein homolog</fullName>
    </recommendedName>
</protein>
<dbReference type="GO" id="GO:0030150">
    <property type="term" value="P:protein import into mitochondrial matrix"/>
    <property type="evidence" value="ECO:0007669"/>
    <property type="project" value="TreeGrafter"/>
</dbReference>
<sequence>MIQRSFLRSLQSATRPAQPLRLAPRSYSTSITSLRTAAPSASQQLPARRWYSQAQEAKKDDTAEEQADAQGQGDKASGAAPQADATQKQLEAKDKEVIELKDRLMRQVADYRNLQDQTRREIQAAKDFALQRFAKDLLDSVDNFDRALSGVEAGKLEGESANKDLVALHSGLRMVEQILMTTLKKHGMERFDPAETADKFDPNKMEATFQAPQQGKEDGSVFFTQQKGFTLNGRVLRAAKVGIVRNS</sequence>
<evidence type="ECO:0000256" key="2">
    <source>
        <dbReference type="ARBA" id="ARBA00009054"/>
    </source>
</evidence>
<dbReference type="OrthoDB" id="201635at2759"/>
<comment type="similarity">
    <text evidence="2 5">Belongs to the GrpE family.</text>
</comment>
<dbReference type="PROSITE" id="PS01071">
    <property type="entry name" value="GRPE"/>
    <property type="match status" value="1"/>
</dbReference>
<dbReference type="Gene3D" id="3.90.20.20">
    <property type="match status" value="1"/>
</dbReference>
<dbReference type="FunFam" id="2.30.22.10:FF:000002">
    <property type="entry name" value="GrpE protein homolog"/>
    <property type="match status" value="1"/>
</dbReference>
<name>A0A4U0W6V6_9PEZI</name>
<evidence type="ECO:0000256" key="6">
    <source>
        <dbReference type="SAM" id="MobiDB-lite"/>
    </source>
</evidence>
<accession>A0A4U0W6V6</accession>
<keyword evidence="4" id="KW-0496">Mitochondrion</keyword>
<evidence type="ECO:0000256" key="5">
    <source>
        <dbReference type="RuleBase" id="RU004478"/>
    </source>
</evidence>
<dbReference type="Gene3D" id="2.30.22.10">
    <property type="entry name" value="Head domain of nucleotide exchange factor GrpE"/>
    <property type="match status" value="1"/>
</dbReference>
<dbReference type="GO" id="GO:0001405">
    <property type="term" value="C:PAM complex, Tim23 associated import motor"/>
    <property type="evidence" value="ECO:0007669"/>
    <property type="project" value="TreeGrafter"/>
</dbReference>
<dbReference type="STRING" id="329884.A0A4U0W6V6"/>
<dbReference type="GO" id="GO:0042803">
    <property type="term" value="F:protein homodimerization activity"/>
    <property type="evidence" value="ECO:0007669"/>
    <property type="project" value="InterPro"/>
</dbReference>
<organism evidence="7 8">
    <name type="scientific">Friedmanniomyces simplex</name>
    <dbReference type="NCBI Taxonomy" id="329884"/>
    <lineage>
        <taxon>Eukaryota</taxon>
        <taxon>Fungi</taxon>
        <taxon>Dikarya</taxon>
        <taxon>Ascomycota</taxon>
        <taxon>Pezizomycotina</taxon>
        <taxon>Dothideomycetes</taxon>
        <taxon>Dothideomycetidae</taxon>
        <taxon>Mycosphaerellales</taxon>
        <taxon>Teratosphaeriaceae</taxon>
        <taxon>Friedmanniomyces</taxon>
    </lineage>
</organism>
<dbReference type="AlphaFoldDB" id="A0A4U0W6V6"/>
<dbReference type="Proteomes" id="UP000309340">
    <property type="component" value="Unassembled WGS sequence"/>
</dbReference>
<dbReference type="GO" id="GO:0006457">
    <property type="term" value="P:protein folding"/>
    <property type="evidence" value="ECO:0007669"/>
    <property type="project" value="InterPro"/>
</dbReference>
<dbReference type="HAMAP" id="MF_01151">
    <property type="entry name" value="GrpE"/>
    <property type="match status" value="1"/>
</dbReference>
<feature type="compositionally biased region" description="Polar residues" evidence="6">
    <location>
        <begin position="26"/>
        <end position="45"/>
    </location>
</feature>
<dbReference type="InterPro" id="IPR009012">
    <property type="entry name" value="GrpE_head"/>
</dbReference>
<dbReference type="CDD" id="cd00446">
    <property type="entry name" value="GrpE"/>
    <property type="match status" value="1"/>
</dbReference>
<comment type="function">
    <text evidence="4">Essential component of the PAM complex, a complex required for the translocation of transit peptide-containing proteins from the inner membrane into the mitochondrial matrix in an ATP-dependent manner.</text>
</comment>
<dbReference type="PANTHER" id="PTHR21237">
    <property type="entry name" value="GRPE PROTEIN"/>
    <property type="match status" value="1"/>
</dbReference>
<reference evidence="7 8" key="1">
    <citation type="submission" date="2017-03" db="EMBL/GenBank/DDBJ databases">
        <title>Genomes of endolithic fungi from Antarctica.</title>
        <authorList>
            <person name="Coleine C."/>
            <person name="Masonjones S."/>
            <person name="Stajich J.E."/>
        </authorList>
    </citation>
    <scope>NUCLEOTIDE SEQUENCE [LARGE SCALE GENOMIC DNA]</scope>
    <source>
        <strain evidence="7 8">CCFEE 5184</strain>
    </source>
</reference>
<dbReference type="SUPFAM" id="SSF51064">
    <property type="entry name" value="Head domain of nucleotide exchange factor GrpE"/>
    <property type="match status" value="1"/>
</dbReference>
<gene>
    <name evidence="7" type="ORF">B0A55_12686</name>
</gene>
<dbReference type="EMBL" id="NAJQ01001501">
    <property type="protein sequence ID" value="TKA58144.1"/>
    <property type="molecule type" value="Genomic_DNA"/>
</dbReference>
<dbReference type="GO" id="GO:0051087">
    <property type="term" value="F:protein-folding chaperone binding"/>
    <property type="evidence" value="ECO:0007669"/>
    <property type="project" value="InterPro"/>
</dbReference>
<keyword evidence="8" id="KW-1185">Reference proteome</keyword>
<feature type="region of interest" description="Disordered" evidence="6">
    <location>
        <begin position="1"/>
        <end position="91"/>
    </location>
</feature>
<comment type="caution">
    <text evidence="7">The sequence shown here is derived from an EMBL/GenBank/DDBJ whole genome shotgun (WGS) entry which is preliminary data.</text>
</comment>
<evidence type="ECO:0000256" key="3">
    <source>
        <dbReference type="ARBA" id="ARBA00023186"/>
    </source>
</evidence>
<dbReference type="SUPFAM" id="SSF58014">
    <property type="entry name" value="Coiled-coil domain of nucleotide exchange factor GrpE"/>
    <property type="match status" value="1"/>
</dbReference>
<keyword evidence="3 4" id="KW-0143">Chaperone</keyword>
<dbReference type="InterPro" id="IPR013805">
    <property type="entry name" value="GrpE_CC"/>
</dbReference>
<dbReference type="Pfam" id="PF01025">
    <property type="entry name" value="GrpE"/>
    <property type="match status" value="1"/>
</dbReference>
<evidence type="ECO:0000256" key="1">
    <source>
        <dbReference type="ARBA" id="ARBA00004305"/>
    </source>
</evidence>
<dbReference type="GO" id="GO:0000774">
    <property type="term" value="F:adenyl-nucleotide exchange factor activity"/>
    <property type="evidence" value="ECO:0007669"/>
    <property type="project" value="InterPro"/>
</dbReference>
<comment type="subcellular location">
    <subcellularLocation>
        <location evidence="1 4">Mitochondrion matrix</location>
    </subcellularLocation>
</comment>
<dbReference type="GO" id="GO:0051082">
    <property type="term" value="F:unfolded protein binding"/>
    <property type="evidence" value="ECO:0007669"/>
    <property type="project" value="TreeGrafter"/>
</dbReference>
<dbReference type="PRINTS" id="PR00773">
    <property type="entry name" value="GRPEPROTEIN"/>
</dbReference>
<dbReference type="PANTHER" id="PTHR21237:SF23">
    <property type="entry name" value="GRPE PROTEIN HOMOLOG, MITOCHONDRIAL"/>
    <property type="match status" value="1"/>
</dbReference>
<evidence type="ECO:0000313" key="7">
    <source>
        <dbReference type="EMBL" id="TKA58144.1"/>
    </source>
</evidence>
<evidence type="ECO:0000313" key="8">
    <source>
        <dbReference type="Proteomes" id="UP000309340"/>
    </source>
</evidence>
<dbReference type="InterPro" id="IPR000740">
    <property type="entry name" value="GrpE"/>
</dbReference>
<evidence type="ECO:0000256" key="4">
    <source>
        <dbReference type="RuleBase" id="RU000640"/>
    </source>
</evidence>
<feature type="compositionally biased region" description="Polar residues" evidence="6">
    <location>
        <begin position="1"/>
        <end position="15"/>
    </location>
</feature>
<proteinExistence type="inferred from homology"/>